<sequence>MSTAPTRDAFLGGRLVLSQPPKGHRAGTDAALLAAALSPGANDTVFDLGAGVGAAGLALAARVPGCRVVLVELDPAIAALARGNVEANGLSARVAVIEADVTAPARQRTAAGLAPNSAGMVMMNPPFHLPGAVRASPDAYRRQAHVLPAATDEAWICAAAALLRPGGVLALIHRADALPRLLTALAGRFGDIRLKPVSPRAEAAATRLIVRAVKGSRALPVLLPPLVLHEPPGGFTATAEALHRGTAAIAWFPGA</sequence>
<dbReference type="PANTHER" id="PTHR47739:SF1">
    <property type="entry name" value="TRNA1(VAL) (ADENINE(37)-N6)-METHYLTRANSFERASE"/>
    <property type="match status" value="1"/>
</dbReference>
<evidence type="ECO:0000256" key="2">
    <source>
        <dbReference type="ARBA" id="ARBA00022691"/>
    </source>
</evidence>
<dbReference type="Proteomes" id="UP001242480">
    <property type="component" value="Unassembled WGS sequence"/>
</dbReference>
<dbReference type="InterPro" id="IPR050210">
    <property type="entry name" value="tRNA_Adenine-N(6)_MTase"/>
</dbReference>
<dbReference type="InterPro" id="IPR029063">
    <property type="entry name" value="SAM-dependent_MTases_sf"/>
</dbReference>
<keyword evidence="1" id="KW-0489">Methyltransferase</keyword>
<dbReference type="RefSeq" id="WP_307274479.1">
    <property type="nucleotide sequence ID" value="NZ_JAUSVX010000006.1"/>
</dbReference>
<dbReference type="Pfam" id="PF05175">
    <property type="entry name" value="MTS"/>
    <property type="match status" value="1"/>
</dbReference>
<accession>A0ABU0JAK9</accession>
<dbReference type="SUPFAM" id="SSF53335">
    <property type="entry name" value="S-adenosyl-L-methionine-dependent methyltransferases"/>
    <property type="match status" value="1"/>
</dbReference>
<keyword evidence="5" id="KW-1185">Reference proteome</keyword>
<keyword evidence="2" id="KW-0949">S-adenosyl-L-methionine</keyword>
<gene>
    <name evidence="4" type="ORF">QO011_003492</name>
</gene>
<dbReference type="InterPro" id="IPR007848">
    <property type="entry name" value="Small_mtfrase_dom"/>
</dbReference>
<evidence type="ECO:0000256" key="1">
    <source>
        <dbReference type="ARBA" id="ARBA00022603"/>
    </source>
</evidence>
<name>A0ABU0JAK9_9HYPH</name>
<evidence type="ECO:0000313" key="4">
    <source>
        <dbReference type="EMBL" id="MDQ0470473.1"/>
    </source>
</evidence>
<protein>
    <submittedName>
        <fullName evidence="4">tRNA1(Val) A37 N6-methylase TrmN6</fullName>
    </submittedName>
</protein>
<dbReference type="Gene3D" id="3.40.50.150">
    <property type="entry name" value="Vaccinia Virus protein VP39"/>
    <property type="match status" value="1"/>
</dbReference>
<comment type="caution">
    <text evidence="4">The sequence shown here is derived from an EMBL/GenBank/DDBJ whole genome shotgun (WGS) entry which is preliminary data.</text>
</comment>
<reference evidence="4 5" key="1">
    <citation type="submission" date="2023-07" db="EMBL/GenBank/DDBJ databases">
        <title>Genomic Encyclopedia of Type Strains, Phase IV (KMG-IV): sequencing the most valuable type-strain genomes for metagenomic binning, comparative biology and taxonomic classification.</title>
        <authorList>
            <person name="Goeker M."/>
        </authorList>
    </citation>
    <scope>NUCLEOTIDE SEQUENCE [LARGE SCALE GENOMIC DNA]</scope>
    <source>
        <strain evidence="4 5">DSM 19619</strain>
    </source>
</reference>
<dbReference type="PANTHER" id="PTHR47739">
    <property type="entry name" value="TRNA1(VAL) (ADENINE(37)-N6)-METHYLTRANSFERASE"/>
    <property type="match status" value="1"/>
</dbReference>
<feature type="domain" description="Methyltransferase small" evidence="3">
    <location>
        <begin position="30"/>
        <end position="174"/>
    </location>
</feature>
<dbReference type="EMBL" id="JAUSVX010000006">
    <property type="protein sequence ID" value="MDQ0470473.1"/>
    <property type="molecule type" value="Genomic_DNA"/>
</dbReference>
<keyword evidence="1" id="KW-0808">Transferase</keyword>
<evidence type="ECO:0000259" key="3">
    <source>
        <dbReference type="Pfam" id="PF05175"/>
    </source>
</evidence>
<proteinExistence type="predicted"/>
<dbReference type="CDD" id="cd02440">
    <property type="entry name" value="AdoMet_MTases"/>
    <property type="match status" value="1"/>
</dbReference>
<organism evidence="4 5">
    <name type="scientific">Labrys wisconsinensis</name>
    <dbReference type="NCBI Taxonomy" id="425677"/>
    <lineage>
        <taxon>Bacteria</taxon>
        <taxon>Pseudomonadati</taxon>
        <taxon>Pseudomonadota</taxon>
        <taxon>Alphaproteobacteria</taxon>
        <taxon>Hyphomicrobiales</taxon>
        <taxon>Xanthobacteraceae</taxon>
        <taxon>Labrys</taxon>
    </lineage>
</organism>
<evidence type="ECO:0000313" key="5">
    <source>
        <dbReference type="Proteomes" id="UP001242480"/>
    </source>
</evidence>